<sequence>MDVAVFEAAEWEHQACLRLEPGHRVRCTAGRLTPQTAPDYVEAEVVSPFVGSEVSAAVIAALPRLRLVATRSTGFDHIDLEACRARGVAVCNVPDYGDPTVAEHAFALLLAVSRHVVEAADRTRRGDFHVEGLRGFDLEGRTLGVVGAGRIGRRVIRIARGFGMTALAADPHPDPAAAAELGFDYVTLDDLLRLADVVSLHAPGGPQTRDLISDAQFAVMKPGCVLINTARGGVVNAAALVRALSSGRLAGAGLDVLSEEPLLREEAEIFRMDTPLPAERLRALVAANTLLRLPNVVVTPHIAYDTAEALGRIVGTTLDNIEAFARGEPQNLVVPSGAAGDVAETRP</sequence>
<dbReference type="Proteomes" id="UP000596117">
    <property type="component" value="Chromosome"/>
</dbReference>
<dbReference type="SUPFAM" id="SSF52283">
    <property type="entry name" value="Formate/glycerate dehydrogenase catalytic domain-like"/>
    <property type="match status" value="1"/>
</dbReference>
<dbReference type="Pfam" id="PF00389">
    <property type="entry name" value="2-Hacid_dh"/>
    <property type="match status" value="1"/>
</dbReference>
<dbReference type="InterPro" id="IPR058205">
    <property type="entry name" value="D-LDH-like"/>
</dbReference>
<name>A0A246KDL2_BREDI</name>
<evidence type="ECO:0000313" key="12">
    <source>
        <dbReference type="Proteomes" id="UP000596117"/>
    </source>
</evidence>
<evidence type="ECO:0000256" key="3">
    <source>
        <dbReference type="ARBA" id="ARBA00023027"/>
    </source>
</evidence>
<evidence type="ECO:0000259" key="6">
    <source>
        <dbReference type="Pfam" id="PF02826"/>
    </source>
</evidence>
<proteinExistence type="inferred from homology"/>
<evidence type="ECO:0000256" key="4">
    <source>
        <dbReference type="RuleBase" id="RU003719"/>
    </source>
</evidence>
<dbReference type="PANTHER" id="PTHR43026">
    <property type="entry name" value="2-HYDROXYACID DEHYDROGENASE HOMOLOG 1-RELATED"/>
    <property type="match status" value="1"/>
</dbReference>
<dbReference type="InterPro" id="IPR029753">
    <property type="entry name" value="D-isomer_DH_CS"/>
</dbReference>
<evidence type="ECO:0000313" key="8">
    <source>
        <dbReference type="EMBL" id="QQB87575.1"/>
    </source>
</evidence>
<evidence type="ECO:0000313" key="10">
    <source>
        <dbReference type="Proteomes" id="UP000250358"/>
    </source>
</evidence>
<evidence type="ECO:0000313" key="7">
    <source>
        <dbReference type="EMBL" id="QAT15043.1"/>
    </source>
</evidence>
<dbReference type="EC" id="1.1.1.28" evidence="9"/>
<gene>
    <name evidence="9" type="primary">ldhA</name>
    <name evidence="7" type="ORF">EQG53_12095</name>
    <name evidence="8" type="ORF">I6H83_10350</name>
    <name evidence="9" type="ORF">NCTC11165_02894</name>
</gene>
<dbReference type="KEGG" id="bdm:EQG53_12095"/>
<dbReference type="PROSITE" id="PS00670">
    <property type="entry name" value="D_2_HYDROXYACID_DH_2"/>
    <property type="match status" value="1"/>
</dbReference>
<dbReference type="SUPFAM" id="SSF51735">
    <property type="entry name" value="NAD(P)-binding Rossmann-fold domains"/>
    <property type="match status" value="1"/>
</dbReference>
<keyword evidence="2 4" id="KW-0560">Oxidoreductase</keyword>
<evidence type="ECO:0000259" key="5">
    <source>
        <dbReference type="Pfam" id="PF00389"/>
    </source>
</evidence>
<evidence type="ECO:0000313" key="11">
    <source>
        <dbReference type="Proteomes" id="UP000287388"/>
    </source>
</evidence>
<evidence type="ECO:0000313" key="9">
    <source>
        <dbReference type="EMBL" id="SPU46556.1"/>
    </source>
</evidence>
<dbReference type="PROSITE" id="PS00671">
    <property type="entry name" value="D_2_HYDROXYACID_DH_3"/>
    <property type="match status" value="1"/>
</dbReference>
<dbReference type="Proteomes" id="UP000287388">
    <property type="component" value="Chromosome"/>
</dbReference>
<dbReference type="Gene3D" id="3.40.50.720">
    <property type="entry name" value="NAD(P)-binding Rossmann-like Domain"/>
    <property type="match status" value="2"/>
</dbReference>
<feature type="domain" description="D-isomer specific 2-hydroxyacid dehydrogenase catalytic" evidence="5">
    <location>
        <begin position="4"/>
        <end position="333"/>
    </location>
</feature>
<comment type="similarity">
    <text evidence="1 4">Belongs to the D-isomer specific 2-hydroxyacid dehydrogenase family.</text>
</comment>
<dbReference type="Pfam" id="PF02826">
    <property type="entry name" value="2-Hacid_dh_C"/>
    <property type="match status" value="1"/>
</dbReference>
<accession>A0A246KDL2</accession>
<feature type="domain" description="D-isomer specific 2-hydroxyacid dehydrogenase NAD-binding" evidence="6">
    <location>
        <begin position="106"/>
        <end position="303"/>
    </location>
</feature>
<dbReference type="InterPro" id="IPR006139">
    <property type="entry name" value="D-isomer_2_OHA_DH_cat_dom"/>
</dbReference>
<dbReference type="Proteomes" id="UP000250358">
    <property type="component" value="Unassembled WGS sequence"/>
</dbReference>
<dbReference type="PANTHER" id="PTHR43026:SF1">
    <property type="entry name" value="2-HYDROXYACID DEHYDROGENASE HOMOLOG 1-RELATED"/>
    <property type="match status" value="1"/>
</dbReference>
<evidence type="ECO:0000256" key="2">
    <source>
        <dbReference type="ARBA" id="ARBA00023002"/>
    </source>
</evidence>
<dbReference type="GO" id="GO:0051287">
    <property type="term" value="F:NAD binding"/>
    <property type="evidence" value="ECO:0007669"/>
    <property type="project" value="InterPro"/>
</dbReference>
<dbReference type="CDD" id="cd12187">
    <property type="entry name" value="LDH_like_1"/>
    <property type="match status" value="1"/>
</dbReference>
<keyword evidence="3" id="KW-0520">NAD</keyword>
<dbReference type="InterPro" id="IPR006140">
    <property type="entry name" value="D-isomer_DH_NAD-bd"/>
</dbReference>
<reference evidence="7 11" key="2">
    <citation type="submission" date="2019-01" db="EMBL/GenBank/DDBJ databases">
        <title>Brevundimonas diminuta Genome sequencing and assembly.</title>
        <authorList>
            <person name="Chen H."/>
        </authorList>
    </citation>
    <scope>NUCLEOTIDE SEQUENCE [LARGE SCALE GENOMIC DNA]</scope>
    <source>
        <strain evidence="7">ATCC</strain>
        <strain evidence="11">ATCC(B) 19146</strain>
    </source>
</reference>
<reference evidence="9 10" key="1">
    <citation type="submission" date="2018-06" db="EMBL/GenBank/DDBJ databases">
        <authorList>
            <consortium name="Pathogen Informatics"/>
            <person name="Doyle S."/>
        </authorList>
    </citation>
    <scope>NUCLEOTIDE SEQUENCE [LARGE SCALE GENOMIC DNA]</scope>
    <source>
        <strain evidence="9 10">NCTC11165</strain>
    </source>
</reference>
<dbReference type="EMBL" id="UAQM01000043">
    <property type="protein sequence ID" value="SPU46556.1"/>
    <property type="molecule type" value="Genomic_DNA"/>
</dbReference>
<dbReference type="RefSeq" id="WP_003164954.1">
    <property type="nucleotide sequence ID" value="NZ_BJNC01000014.1"/>
</dbReference>
<dbReference type="EMBL" id="CP035093">
    <property type="protein sequence ID" value="QAT15043.1"/>
    <property type="molecule type" value="Genomic_DNA"/>
</dbReference>
<dbReference type="GeneID" id="56577018"/>
<dbReference type="AlphaFoldDB" id="A0A246KDL2"/>
<organism evidence="9 10">
    <name type="scientific">Brevundimonas diminuta</name>
    <name type="common">Pseudomonas diminuta</name>
    <dbReference type="NCBI Taxonomy" id="293"/>
    <lineage>
        <taxon>Bacteria</taxon>
        <taxon>Pseudomonadati</taxon>
        <taxon>Pseudomonadota</taxon>
        <taxon>Alphaproteobacteria</taxon>
        <taxon>Caulobacterales</taxon>
        <taxon>Caulobacteraceae</taxon>
        <taxon>Brevundimonas</taxon>
    </lineage>
</organism>
<evidence type="ECO:0000256" key="1">
    <source>
        <dbReference type="ARBA" id="ARBA00005854"/>
    </source>
</evidence>
<protein>
    <submittedName>
        <fullName evidence="9">D-lactate dehydrogenase</fullName>
        <ecNumber evidence="9">1.1.1.28</ecNumber>
    </submittedName>
    <submittedName>
        <fullName evidence="7">Hydroxyacid dehydrogenase</fullName>
    </submittedName>
</protein>
<dbReference type="InterPro" id="IPR036291">
    <property type="entry name" value="NAD(P)-bd_dom_sf"/>
</dbReference>
<keyword evidence="12" id="KW-1185">Reference proteome</keyword>
<dbReference type="EMBL" id="CP066026">
    <property type="protein sequence ID" value="QQB87575.1"/>
    <property type="molecule type" value="Genomic_DNA"/>
</dbReference>
<dbReference type="GO" id="GO:0008720">
    <property type="term" value="F:D-lactate dehydrogenase (NAD+) activity"/>
    <property type="evidence" value="ECO:0007669"/>
    <property type="project" value="UniProtKB-EC"/>
</dbReference>
<reference evidence="8 12" key="3">
    <citation type="submission" date="2020-12" db="EMBL/GenBank/DDBJ databases">
        <title>FDA dAtabase for Regulatory Grade micrObial Sequences (FDA-ARGOS): Supporting development and validation of Infectious Disease Dx tests.</title>
        <authorList>
            <person name="Kerrigan L."/>
            <person name="Long C."/>
            <person name="Tallon L."/>
            <person name="Sadzewicz L."/>
            <person name="Zhao X."/>
            <person name="Boylan J."/>
            <person name="Ott S."/>
            <person name="Bowen H."/>
            <person name="Vavikolanu K."/>
            <person name="Mehta A."/>
            <person name="Aluvathingal J."/>
            <person name="Nadendla S."/>
            <person name="Yan Y."/>
            <person name="Sichtig H."/>
        </authorList>
    </citation>
    <scope>NUCLEOTIDE SEQUENCE [LARGE SCALE GENOMIC DNA]</scope>
    <source>
        <strain evidence="8 12">FDAARGOS_1026</strain>
    </source>
</reference>